<reference evidence="6" key="1">
    <citation type="journal article" date="2021" name="ISME J.">
        <title>Genomic evolution of the class Acidithiobacillia: deep-branching Proteobacteria living in extreme acidic conditions.</title>
        <authorList>
            <person name="Moya-Beltran A."/>
            <person name="Beard S."/>
            <person name="Rojas-Villalobos C."/>
            <person name="Issotta F."/>
            <person name="Gallardo Y."/>
            <person name="Ulloa R."/>
            <person name="Giaveno A."/>
            <person name="Degli Esposti M."/>
            <person name="Johnson D.B."/>
            <person name="Quatrini R."/>
        </authorList>
    </citation>
    <scope>NUCLEOTIDE SEQUENCE</scope>
    <source>
        <strain evidence="6">VAN18-1</strain>
    </source>
</reference>
<evidence type="ECO:0000259" key="5">
    <source>
        <dbReference type="Pfam" id="PF01625"/>
    </source>
</evidence>
<evidence type="ECO:0000313" key="6">
    <source>
        <dbReference type="EMBL" id="MBU2787532.1"/>
    </source>
</evidence>
<evidence type="ECO:0000256" key="1">
    <source>
        <dbReference type="ARBA" id="ARBA00023002"/>
    </source>
</evidence>
<comment type="catalytic activity">
    <reaction evidence="3 4">
        <text>[thioredoxin]-disulfide + L-methionine + H2O = L-methionine (S)-S-oxide + [thioredoxin]-dithiol</text>
        <dbReference type="Rhea" id="RHEA:19993"/>
        <dbReference type="Rhea" id="RHEA-COMP:10698"/>
        <dbReference type="Rhea" id="RHEA-COMP:10700"/>
        <dbReference type="ChEBI" id="CHEBI:15377"/>
        <dbReference type="ChEBI" id="CHEBI:29950"/>
        <dbReference type="ChEBI" id="CHEBI:50058"/>
        <dbReference type="ChEBI" id="CHEBI:57844"/>
        <dbReference type="ChEBI" id="CHEBI:58772"/>
        <dbReference type="EC" id="1.8.4.11"/>
    </reaction>
</comment>
<feature type="domain" description="Peptide methionine sulphoxide reductase MsrA" evidence="5">
    <location>
        <begin position="22"/>
        <end position="174"/>
    </location>
</feature>
<evidence type="ECO:0000256" key="4">
    <source>
        <dbReference type="HAMAP-Rule" id="MF_01401"/>
    </source>
</evidence>
<dbReference type="EMBL" id="JAAXYO010000048">
    <property type="protein sequence ID" value="MBU2787532.1"/>
    <property type="molecule type" value="Genomic_DNA"/>
</dbReference>
<dbReference type="EC" id="1.8.4.11" evidence="4"/>
<gene>
    <name evidence="4 6" type="primary">msrA</name>
    <name evidence="6" type="ORF">HFQ13_04815</name>
</gene>
<dbReference type="Pfam" id="PF01625">
    <property type="entry name" value="PMSR"/>
    <property type="match status" value="1"/>
</dbReference>
<proteinExistence type="inferred from homology"/>
<evidence type="ECO:0000256" key="3">
    <source>
        <dbReference type="ARBA" id="ARBA00048782"/>
    </source>
</evidence>
<dbReference type="SUPFAM" id="SSF55068">
    <property type="entry name" value="Peptide methionine sulfoxide reductase"/>
    <property type="match status" value="1"/>
</dbReference>
<dbReference type="NCBIfam" id="TIGR00401">
    <property type="entry name" value="msrA"/>
    <property type="match status" value="1"/>
</dbReference>
<dbReference type="Gene3D" id="3.30.1060.10">
    <property type="entry name" value="Peptide methionine sulphoxide reductase MsrA"/>
    <property type="match status" value="1"/>
</dbReference>
<accession>A0AAE2YNS7</accession>
<organism evidence="6 7">
    <name type="scientific">Igneacidithiobacillus copahuensis</name>
    <dbReference type="NCBI Taxonomy" id="2724909"/>
    <lineage>
        <taxon>Bacteria</taxon>
        <taxon>Pseudomonadati</taxon>
        <taxon>Pseudomonadota</taxon>
        <taxon>Acidithiobacillia</taxon>
        <taxon>Acidithiobacillales</taxon>
        <taxon>Acidithiobacillaceae</taxon>
        <taxon>Igneacidithiobacillus</taxon>
    </lineage>
</organism>
<protein>
    <recommendedName>
        <fullName evidence="4">Peptide methionine sulfoxide reductase MsrA</fullName>
        <shortName evidence="4">Protein-methionine-S-oxide reductase</shortName>
        <ecNumber evidence="4">1.8.4.11</ecNumber>
    </recommendedName>
    <alternativeName>
        <fullName evidence="4">Peptide-methionine (S)-S-oxide reductase</fullName>
        <shortName evidence="4">Peptide Met(O) reductase</shortName>
    </alternativeName>
</protein>
<comment type="caution">
    <text evidence="6">The sequence shown here is derived from an EMBL/GenBank/DDBJ whole genome shotgun (WGS) entry which is preliminary data.</text>
</comment>
<dbReference type="AlphaFoldDB" id="A0AAE2YNS7"/>
<dbReference type="Proteomes" id="UP001197378">
    <property type="component" value="Unassembled WGS sequence"/>
</dbReference>
<dbReference type="HAMAP" id="MF_01401">
    <property type="entry name" value="MsrA"/>
    <property type="match status" value="1"/>
</dbReference>
<sequence length="196" mass="22096">MLTNVLPLPEWQDPEADVPARIVLAGGCFWCVEGVYRELAGVQAVLSGYAGGQEKDANYRAVCSGATDHAEAVELRYDPQQLRFGQILQVFFGVAHDPTQRDRQGNDIGRQYRSAIFFLNDAQADMVRAYIAQLEKGGFFRQPIVTELQALDTFYPAEEYHQDYARRNPDQSYICAVAQPKIQALASLFPQYRRKA</sequence>
<dbReference type="InterPro" id="IPR002569">
    <property type="entry name" value="Met_Sox_Rdtase_MsrA_dom"/>
</dbReference>
<keyword evidence="1 4" id="KW-0560">Oxidoreductase</keyword>
<keyword evidence="7" id="KW-1185">Reference proteome</keyword>
<evidence type="ECO:0000256" key="2">
    <source>
        <dbReference type="ARBA" id="ARBA00047806"/>
    </source>
</evidence>
<comment type="function">
    <text evidence="4">Has an important function as a repair enzyme for proteins that have been inactivated by oxidation. Catalyzes the reversible oxidation-reduction of methionine sulfoxide in proteins to methionine.</text>
</comment>
<dbReference type="PANTHER" id="PTHR43774:SF1">
    <property type="entry name" value="PEPTIDE METHIONINE SULFOXIDE REDUCTASE MSRA 2"/>
    <property type="match status" value="1"/>
</dbReference>
<comment type="similarity">
    <text evidence="4">Belongs to the MsrA Met sulfoxide reductase family.</text>
</comment>
<comment type="catalytic activity">
    <reaction evidence="2 4">
        <text>L-methionyl-[protein] + [thioredoxin]-disulfide + H2O = L-methionyl-(S)-S-oxide-[protein] + [thioredoxin]-dithiol</text>
        <dbReference type="Rhea" id="RHEA:14217"/>
        <dbReference type="Rhea" id="RHEA-COMP:10698"/>
        <dbReference type="Rhea" id="RHEA-COMP:10700"/>
        <dbReference type="Rhea" id="RHEA-COMP:12313"/>
        <dbReference type="Rhea" id="RHEA-COMP:12315"/>
        <dbReference type="ChEBI" id="CHEBI:15377"/>
        <dbReference type="ChEBI" id="CHEBI:16044"/>
        <dbReference type="ChEBI" id="CHEBI:29950"/>
        <dbReference type="ChEBI" id="CHEBI:44120"/>
        <dbReference type="ChEBI" id="CHEBI:50058"/>
        <dbReference type="EC" id="1.8.4.11"/>
    </reaction>
</comment>
<dbReference type="PANTHER" id="PTHR43774">
    <property type="entry name" value="PEPTIDE METHIONINE SULFOXIDE REDUCTASE"/>
    <property type="match status" value="1"/>
</dbReference>
<evidence type="ECO:0000313" key="7">
    <source>
        <dbReference type="Proteomes" id="UP001197378"/>
    </source>
</evidence>
<dbReference type="GO" id="GO:0008113">
    <property type="term" value="F:peptide-methionine (S)-S-oxide reductase activity"/>
    <property type="evidence" value="ECO:0007669"/>
    <property type="project" value="UniProtKB-UniRule"/>
</dbReference>
<name>A0AAE2YNS7_9PROT</name>
<feature type="active site" evidence="4">
    <location>
        <position position="28"/>
    </location>
</feature>
<dbReference type="InterPro" id="IPR036509">
    <property type="entry name" value="Met_Sox_Rdtase_MsrA_sf"/>
</dbReference>
<dbReference type="RefSeq" id="WP_215873112.1">
    <property type="nucleotide sequence ID" value="NZ_JAAXYO010000048.1"/>
</dbReference>